<comment type="cofactor">
    <cofactor evidence="1">
        <name>a divalent metal cation</name>
        <dbReference type="ChEBI" id="CHEBI:60240"/>
    </cofactor>
</comment>
<dbReference type="GO" id="GO:0046872">
    <property type="term" value="F:metal ion binding"/>
    <property type="evidence" value="ECO:0007669"/>
    <property type="project" value="UniProtKB-KW"/>
</dbReference>
<feature type="compositionally biased region" description="Basic residues" evidence="3">
    <location>
        <begin position="156"/>
        <end position="169"/>
    </location>
</feature>
<feature type="compositionally biased region" description="Basic and acidic residues" evidence="3">
    <location>
        <begin position="144"/>
        <end position="155"/>
    </location>
</feature>
<sequence>MITYPALISRPKIFARLTGHTPEEFDYLFDKFKSAYEEKLRSRRFDSRRKRADGAGRPSHLKTWEDKLLFILLYVRIYPLLFVHGLMFNLSESNACYWVHEYLPILDKALGYAHKKPVRIRGRGLDEIIAEFPELVELGLLGDGTERPTRKPQNKDHRKSWYSGKKKRHTRKNVLLTRPDNTQVLYLGKTQDGNVHDKKALEEEALSVSNIRDPVPLGLDLGFAGTDITGLKIVIPMKKPKGKELTELQKSQNHTFAQIRVRVENAICGVKRSHAVADSIMCEWHTVIKKCNISLKTGTLRLKTN</sequence>
<evidence type="ECO:0000259" key="4">
    <source>
        <dbReference type="Pfam" id="PF13359"/>
    </source>
</evidence>
<dbReference type="EMBL" id="LCFD01000030">
    <property type="protein sequence ID" value="KKS84425.1"/>
    <property type="molecule type" value="Genomic_DNA"/>
</dbReference>
<name>A0A0G1CF32_9BACT</name>
<organism evidence="6 7">
    <name type="scientific">Candidatus Gottesmanbacteria bacterium GW2011_GWB1_43_11</name>
    <dbReference type="NCBI Taxonomy" id="1618446"/>
    <lineage>
        <taxon>Bacteria</taxon>
        <taxon>Candidatus Gottesmaniibacteriota</taxon>
    </lineage>
</organism>
<feature type="domain" description="Transposase Helix-turn-helix" evidence="5">
    <location>
        <begin position="61"/>
        <end position="110"/>
    </location>
</feature>
<feature type="region of interest" description="Disordered" evidence="3">
    <location>
        <begin position="143"/>
        <end position="169"/>
    </location>
</feature>
<dbReference type="Proteomes" id="UP000034050">
    <property type="component" value="Unassembled WGS sequence"/>
</dbReference>
<dbReference type="Pfam" id="PF13613">
    <property type="entry name" value="HTH_Tnp_4"/>
    <property type="match status" value="1"/>
</dbReference>
<gene>
    <name evidence="6" type="ORF">UV61_C0030G0009</name>
</gene>
<reference evidence="6 7" key="1">
    <citation type="journal article" date="2015" name="Nature">
        <title>rRNA introns, odd ribosomes, and small enigmatic genomes across a large radiation of phyla.</title>
        <authorList>
            <person name="Brown C.T."/>
            <person name="Hug L.A."/>
            <person name="Thomas B.C."/>
            <person name="Sharon I."/>
            <person name="Castelle C.J."/>
            <person name="Singh A."/>
            <person name="Wilkins M.J."/>
            <person name="Williams K.H."/>
            <person name="Banfield J.F."/>
        </authorList>
    </citation>
    <scope>NUCLEOTIDE SEQUENCE [LARGE SCALE GENOMIC DNA]</scope>
</reference>
<evidence type="ECO:0000256" key="1">
    <source>
        <dbReference type="ARBA" id="ARBA00001968"/>
    </source>
</evidence>
<evidence type="ECO:0000256" key="2">
    <source>
        <dbReference type="ARBA" id="ARBA00022723"/>
    </source>
</evidence>
<dbReference type="InterPro" id="IPR027806">
    <property type="entry name" value="HARBI1_dom"/>
</dbReference>
<evidence type="ECO:0000313" key="6">
    <source>
        <dbReference type="EMBL" id="KKS84425.1"/>
    </source>
</evidence>
<keyword evidence="2" id="KW-0479">Metal-binding</keyword>
<protein>
    <submittedName>
        <fullName evidence="6">Transposase, IS4 family protein</fullName>
    </submittedName>
</protein>
<dbReference type="Pfam" id="PF13359">
    <property type="entry name" value="DDE_Tnp_4"/>
    <property type="match status" value="1"/>
</dbReference>
<evidence type="ECO:0000259" key="5">
    <source>
        <dbReference type="Pfam" id="PF13613"/>
    </source>
</evidence>
<accession>A0A0G1CF32</accession>
<evidence type="ECO:0000256" key="3">
    <source>
        <dbReference type="SAM" id="MobiDB-lite"/>
    </source>
</evidence>
<comment type="caution">
    <text evidence="6">The sequence shown here is derived from an EMBL/GenBank/DDBJ whole genome shotgun (WGS) entry which is preliminary data.</text>
</comment>
<proteinExistence type="predicted"/>
<dbReference type="InterPro" id="IPR027805">
    <property type="entry name" value="Transposase_HTH_dom"/>
</dbReference>
<evidence type="ECO:0000313" key="7">
    <source>
        <dbReference type="Proteomes" id="UP000034050"/>
    </source>
</evidence>
<dbReference type="AlphaFoldDB" id="A0A0G1CF32"/>
<feature type="domain" description="DDE Tnp4" evidence="4">
    <location>
        <begin position="143"/>
        <end position="273"/>
    </location>
</feature>